<feature type="transmembrane region" description="Helical" evidence="10">
    <location>
        <begin position="204"/>
        <end position="223"/>
    </location>
</feature>
<evidence type="ECO:0000256" key="2">
    <source>
        <dbReference type="ARBA" id="ARBA00022475"/>
    </source>
</evidence>
<dbReference type="PANTHER" id="PTHR24249:SF381">
    <property type="entry name" value="TRACE AMINE ASSOCIATED RECEPTOR 19P-RELATED"/>
    <property type="match status" value="1"/>
</dbReference>
<keyword evidence="8 9" id="KW-0807">Transducer</keyword>
<evidence type="ECO:0000256" key="8">
    <source>
        <dbReference type="ARBA" id="ARBA00023224"/>
    </source>
</evidence>
<name>A0AA88N0B6_TACVA</name>
<feature type="transmembrane region" description="Helical" evidence="10">
    <location>
        <begin position="38"/>
        <end position="64"/>
    </location>
</feature>
<protein>
    <recommendedName>
        <fullName evidence="11">G-protein coupled receptors family 1 profile domain-containing protein</fullName>
    </recommendedName>
</protein>
<evidence type="ECO:0000313" key="12">
    <source>
        <dbReference type="EMBL" id="KAK2846253.1"/>
    </source>
</evidence>
<dbReference type="PANTHER" id="PTHR24249">
    <property type="entry name" value="HISTAMINE RECEPTOR-RELATED G-PROTEIN COUPLED RECEPTOR"/>
    <property type="match status" value="1"/>
</dbReference>
<reference evidence="12" key="1">
    <citation type="submission" date="2023-08" db="EMBL/GenBank/DDBJ databases">
        <title>Pelteobagrus vachellii genome.</title>
        <authorList>
            <person name="Liu H."/>
        </authorList>
    </citation>
    <scope>NUCLEOTIDE SEQUENCE</scope>
    <source>
        <strain evidence="12">PRFRI_2022a</strain>
        <tissue evidence="12">Muscle</tissue>
    </source>
</reference>
<keyword evidence="2" id="KW-1003">Cell membrane</keyword>
<accession>A0AA88N0B6</accession>
<keyword evidence="6 10" id="KW-0472">Membrane</keyword>
<dbReference type="PROSITE" id="PS50262">
    <property type="entry name" value="G_PROTEIN_RECEP_F1_2"/>
    <property type="match status" value="1"/>
</dbReference>
<dbReference type="InterPro" id="IPR000276">
    <property type="entry name" value="GPCR_Rhodpsn"/>
</dbReference>
<dbReference type="PRINTS" id="PR00237">
    <property type="entry name" value="GPCRRHODOPSN"/>
</dbReference>
<feature type="domain" description="G-protein coupled receptors family 1 profile" evidence="11">
    <location>
        <begin position="54"/>
        <end position="303"/>
    </location>
</feature>
<keyword evidence="3 9" id="KW-0812">Transmembrane</keyword>
<keyword evidence="7 9" id="KW-0675">Receptor</keyword>
<dbReference type="SUPFAM" id="SSF81321">
    <property type="entry name" value="Family A G protein-coupled receptor-like"/>
    <property type="match status" value="1"/>
</dbReference>
<sequence length="322" mass="36681">MDDYTKTVFAHLDYQCVTLWNKNCSWNVQLFHLNLSNFFVLLIFSVGSLLTVSANMVVIVSIIINKQLHTATNFIILSLAMSDFLVGGLMMPLQCAMFVDVCLYHTRSICPVYNFISTILGSVSLYNVVLIAIDRYFALCHPFVYVAKMSLRVVLKCVGFVWLLSLIYNLSIMFIGSSEQGQTKVICFQTCAIPVNNTWGLTDFIFSFIIPCLLIVILYLRVLTVALRHAKVISDAAKPGINRRKSELKATKTLGTVVFVYLLCWIPLYVFLLNIENVPESNVILHYLMWLFSSNSFINPIIYAISYPWFKKSLSFCALFRK</sequence>
<dbReference type="GO" id="GO:0005886">
    <property type="term" value="C:plasma membrane"/>
    <property type="evidence" value="ECO:0007669"/>
    <property type="project" value="UniProtKB-SubCell"/>
</dbReference>
<organism evidence="12 13">
    <name type="scientific">Tachysurus vachellii</name>
    <name type="common">Darkbarbel catfish</name>
    <name type="synonym">Pelteobagrus vachellii</name>
    <dbReference type="NCBI Taxonomy" id="175792"/>
    <lineage>
        <taxon>Eukaryota</taxon>
        <taxon>Metazoa</taxon>
        <taxon>Chordata</taxon>
        <taxon>Craniata</taxon>
        <taxon>Vertebrata</taxon>
        <taxon>Euteleostomi</taxon>
        <taxon>Actinopterygii</taxon>
        <taxon>Neopterygii</taxon>
        <taxon>Teleostei</taxon>
        <taxon>Ostariophysi</taxon>
        <taxon>Siluriformes</taxon>
        <taxon>Bagridae</taxon>
        <taxon>Tachysurus</taxon>
    </lineage>
</organism>
<comment type="subcellular location">
    <subcellularLocation>
        <location evidence="1">Cell membrane</location>
        <topology evidence="1">Multi-pass membrane protein</topology>
    </subcellularLocation>
</comment>
<feature type="transmembrane region" description="Helical" evidence="10">
    <location>
        <begin position="253"/>
        <end position="272"/>
    </location>
</feature>
<feature type="transmembrane region" description="Helical" evidence="10">
    <location>
        <begin position="112"/>
        <end position="133"/>
    </location>
</feature>
<dbReference type="PROSITE" id="PS00237">
    <property type="entry name" value="G_PROTEIN_RECEP_F1_1"/>
    <property type="match status" value="1"/>
</dbReference>
<keyword evidence="4 10" id="KW-1133">Transmembrane helix</keyword>
<dbReference type="Pfam" id="PF00001">
    <property type="entry name" value="7tm_1"/>
    <property type="match status" value="1"/>
</dbReference>
<evidence type="ECO:0000256" key="6">
    <source>
        <dbReference type="ARBA" id="ARBA00023136"/>
    </source>
</evidence>
<keyword evidence="13" id="KW-1185">Reference proteome</keyword>
<dbReference type="InterPro" id="IPR017452">
    <property type="entry name" value="GPCR_Rhodpsn_7TM"/>
</dbReference>
<dbReference type="Gene3D" id="1.20.1070.10">
    <property type="entry name" value="Rhodopsin 7-helix transmembrane proteins"/>
    <property type="match status" value="1"/>
</dbReference>
<feature type="transmembrane region" description="Helical" evidence="10">
    <location>
        <begin position="71"/>
        <end position="92"/>
    </location>
</feature>
<evidence type="ECO:0000313" key="13">
    <source>
        <dbReference type="Proteomes" id="UP001187315"/>
    </source>
</evidence>
<evidence type="ECO:0000256" key="7">
    <source>
        <dbReference type="ARBA" id="ARBA00023170"/>
    </source>
</evidence>
<evidence type="ECO:0000256" key="3">
    <source>
        <dbReference type="ARBA" id="ARBA00022692"/>
    </source>
</evidence>
<evidence type="ECO:0000256" key="5">
    <source>
        <dbReference type="ARBA" id="ARBA00023040"/>
    </source>
</evidence>
<proteinExistence type="inferred from homology"/>
<gene>
    <name evidence="12" type="ORF">Q7C36_011107</name>
</gene>
<dbReference type="SMART" id="SM01381">
    <property type="entry name" value="7TM_GPCR_Srsx"/>
    <property type="match status" value="1"/>
</dbReference>
<comment type="similarity">
    <text evidence="9">Belongs to the G-protein coupled receptor 1 family.</text>
</comment>
<dbReference type="InterPro" id="IPR050569">
    <property type="entry name" value="TAAR"/>
</dbReference>
<feature type="transmembrane region" description="Helical" evidence="10">
    <location>
        <begin position="153"/>
        <end position="175"/>
    </location>
</feature>
<comment type="caution">
    <text evidence="12">The sequence shown here is derived from an EMBL/GenBank/DDBJ whole genome shotgun (WGS) entry which is preliminary data.</text>
</comment>
<evidence type="ECO:0000259" key="11">
    <source>
        <dbReference type="PROSITE" id="PS50262"/>
    </source>
</evidence>
<feature type="transmembrane region" description="Helical" evidence="10">
    <location>
        <begin position="284"/>
        <end position="305"/>
    </location>
</feature>
<evidence type="ECO:0000256" key="1">
    <source>
        <dbReference type="ARBA" id="ARBA00004651"/>
    </source>
</evidence>
<dbReference type="AlphaFoldDB" id="A0AA88N0B6"/>
<evidence type="ECO:0000256" key="10">
    <source>
        <dbReference type="SAM" id="Phobius"/>
    </source>
</evidence>
<dbReference type="EMBL" id="JAVHJS010000010">
    <property type="protein sequence ID" value="KAK2846253.1"/>
    <property type="molecule type" value="Genomic_DNA"/>
</dbReference>
<evidence type="ECO:0000256" key="4">
    <source>
        <dbReference type="ARBA" id="ARBA00022989"/>
    </source>
</evidence>
<dbReference type="GO" id="GO:0001594">
    <property type="term" value="F:trace-amine receptor activity"/>
    <property type="evidence" value="ECO:0007669"/>
    <property type="project" value="TreeGrafter"/>
</dbReference>
<evidence type="ECO:0000256" key="9">
    <source>
        <dbReference type="RuleBase" id="RU000688"/>
    </source>
</evidence>
<dbReference type="Proteomes" id="UP001187315">
    <property type="component" value="Unassembled WGS sequence"/>
</dbReference>
<keyword evidence="5 9" id="KW-0297">G-protein coupled receptor</keyword>